<keyword evidence="2" id="KW-0812">Transmembrane</keyword>
<dbReference type="PANTHER" id="PTHR46580:SF4">
    <property type="entry name" value="ATP_GTP-BINDING PROTEIN"/>
    <property type="match status" value="1"/>
</dbReference>
<proteinExistence type="predicted"/>
<reference evidence="4" key="1">
    <citation type="submission" date="2021-02" db="EMBL/GenBank/DDBJ databases">
        <authorList>
            <person name="Nowell W R."/>
        </authorList>
    </citation>
    <scope>NUCLEOTIDE SEQUENCE</scope>
</reference>
<dbReference type="Proteomes" id="UP000663852">
    <property type="component" value="Unassembled WGS sequence"/>
</dbReference>
<organism evidence="4 6">
    <name type="scientific">Adineta ricciae</name>
    <name type="common">Rotifer</name>
    <dbReference type="NCBI Taxonomy" id="249248"/>
    <lineage>
        <taxon>Eukaryota</taxon>
        <taxon>Metazoa</taxon>
        <taxon>Spiralia</taxon>
        <taxon>Gnathifera</taxon>
        <taxon>Rotifera</taxon>
        <taxon>Eurotatoria</taxon>
        <taxon>Bdelloidea</taxon>
        <taxon>Adinetida</taxon>
        <taxon>Adinetidae</taxon>
        <taxon>Adineta</taxon>
    </lineage>
</organism>
<feature type="transmembrane region" description="Helical" evidence="2">
    <location>
        <begin position="63"/>
        <end position="86"/>
    </location>
</feature>
<evidence type="ECO:0000313" key="5">
    <source>
        <dbReference type="Proteomes" id="UP000663828"/>
    </source>
</evidence>
<dbReference type="SUPFAM" id="SSF69318">
    <property type="entry name" value="Integrin alpha N-terminal domain"/>
    <property type="match status" value="4"/>
</dbReference>
<keyword evidence="2" id="KW-0472">Membrane</keyword>
<keyword evidence="5" id="KW-1185">Reference proteome</keyword>
<evidence type="ECO:0000256" key="1">
    <source>
        <dbReference type="ARBA" id="ARBA00022729"/>
    </source>
</evidence>
<dbReference type="Gene3D" id="2.130.10.130">
    <property type="entry name" value="Integrin alpha, N-terminal"/>
    <property type="match status" value="8"/>
</dbReference>
<evidence type="ECO:0000313" key="6">
    <source>
        <dbReference type="Proteomes" id="UP000663852"/>
    </source>
</evidence>
<dbReference type="InterPro" id="IPR013517">
    <property type="entry name" value="FG-GAP"/>
</dbReference>
<accession>A0A814XQ55</accession>
<dbReference type="OrthoDB" id="10022113at2759"/>
<dbReference type="EMBL" id="CAJNOR010000257">
    <property type="protein sequence ID" value="CAF0857644.1"/>
    <property type="molecule type" value="Genomic_DNA"/>
</dbReference>
<sequence length="1524" mass="164794">MDHLNISAFPQRTSITTEHSSNASRNTSIQFVHPYDNKYVLEKTSTNSKISCCPFLSSSVKRIVFFSIFTIVIIIIAVIVVCLTSPEPPSATCRYIIKSEVEIFINTDSYPNGMATGDFNNDGRIDIVTANSGANKMGLFLRHDAQTFQNQITYSTGSGSRPYSVTVADFNGDEQLDTAVANYGTNSIGIFFGNGNGSLTFYKTFSLRSSRPQWIDHGDFNHDTFIDLVVVNNGTNNIGILFGDGLGNFAEQVTYSTGFDSESSSLTVNHLNNDNNLDIIVTNRGTNTLLIFLGDTNGTFANPMSFYTGMNTHPYAIAVNDLNNDKHMDFVVTYSGTNQIGVFLGFGNGTFTLSNLYSTGNNSLPLSVVVGDFNNDDQPDIAVGNYDIRNIGVFYGNGTGLFAAQTVFYTNSDCNPHLIATNDFNNDTQLDIAIVNYDYNYLDIVLAHKNYAYLKQISYPTTRGTSGSCPQSVAVGDLNNDHRLDMVVENYCSSTVDIFLGDNNGNFVKNKSYSTGNSSGPYFVAVSDLNNDQQLDILVTNYDVDNIGILYNDGNATFRNIVTYPTGNGSYPYSLAVGDLNNDNRSDIVVANYNSDNIGIFFADANGNFNEQITYSTGDNSGPQMIAVGHFNKDNYLDIAVVCQYSSSLNIFLMEDDGVFSKQNVYPLGASIEPNSLATGDLNEDGHLDVVVTTLYGRNIHVLIGSSDGTFRKVAIYSTGSGSRPYSCAITDWNNDQHLDIVVSNCLTDNIVLFEGYGNGTFSLEQNYSTGAGSCPMSIAFGYFNNDSLVDIAVTNSDSDSLGVFLGYTYMNGKREAAYSTGSASLPRAVTLGNFNNDDYLDIVMANYGLGNIDILLGHANATFPMQTTFSTGVLSFPTSLAIGDVDNDEKLDVIIANSGTESILIYYGYENENFTRMKLYSTGVGSSPQSLAIGDFNNDKKLDIAVVNSDTNNALTLMKYDIGAFRQQVSHSLSENSSPHSVEVGDFNNDNRSDFVVVNRDSSSIAVFLGQGNGTFSNQTTYSTGQRSNSWSVTTADLTNDSYIDIIVSNYWQDYISIFLGLGNGTFSNEITSSTGDDTGSSDTAVGDFNNDAQLDIVVSLQFSYKICILYGYGNGTFSYGEDYSTGSDSYPSSVVTADLNLDGYLDIVVANYGTWNLYVYHGQQDGTFIRIFILSTGSGSSPQSLVIDDFNKDGRLDIAVANSGADNVGIFFGAVNSTFLNQTTLSTGKGSAPYGISIGDFNGDMQLDIAVANYGSNSLGILLGCMNGTFFNQLTYKTGDYSQPWSVAVADFDNDHRLDVIIANLGTNNVGVFFGYTMEDFLTAPAYSIPSSSQPASIAIGDFNYDTRLDIVIANEGANNIMILYGSGYGTFIGESVYSTGNDSRPHSTATADVNNDQRLDIIVANSGTNNIGIFLGSKNGTFSNQIIYSLDVYARPSSLVILDINNDTYLDIAVANFGSSSIAVLFGDGNGNFGNGLVFNTGYRSYPYALNVGDINKDNLTDIVATNSGFGNIDIIMKTCS</sequence>
<dbReference type="PANTHER" id="PTHR46580">
    <property type="entry name" value="SENSOR KINASE-RELATED"/>
    <property type="match status" value="1"/>
</dbReference>
<dbReference type="Gene3D" id="2.30.30.100">
    <property type="match status" value="2"/>
</dbReference>
<keyword evidence="1" id="KW-0732">Signal</keyword>
<protein>
    <submittedName>
        <fullName evidence="4">Uncharacterized protein</fullName>
    </submittedName>
</protein>
<dbReference type="EMBL" id="CAJNOJ010000158">
    <property type="protein sequence ID" value="CAF1217655.1"/>
    <property type="molecule type" value="Genomic_DNA"/>
</dbReference>
<dbReference type="InterPro" id="IPR028994">
    <property type="entry name" value="Integrin_alpha_N"/>
</dbReference>
<comment type="caution">
    <text evidence="4">The sequence shown here is derived from an EMBL/GenBank/DDBJ whole genome shotgun (WGS) entry which is preliminary data.</text>
</comment>
<evidence type="ECO:0000313" key="4">
    <source>
        <dbReference type="EMBL" id="CAF1217655.1"/>
    </source>
</evidence>
<evidence type="ECO:0000313" key="3">
    <source>
        <dbReference type="EMBL" id="CAF0857644.1"/>
    </source>
</evidence>
<name>A0A814XQ55_ADIRI</name>
<keyword evidence="2" id="KW-1133">Transmembrane helix</keyword>
<gene>
    <name evidence="4" type="ORF">EDS130_LOCUS26239</name>
    <name evidence="3" type="ORF">XAT740_LOCUS5814</name>
</gene>
<dbReference type="Pfam" id="PF13517">
    <property type="entry name" value="FG-GAP_3"/>
    <property type="match status" value="10"/>
</dbReference>
<dbReference type="Proteomes" id="UP000663828">
    <property type="component" value="Unassembled WGS sequence"/>
</dbReference>
<evidence type="ECO:0000256" key="2">
    <source>
        <dbReference type="SAM" id="Phobius"/>
    </source>
</evidence>